<reference evidence="2" key="1">
    <citation type="submission" date="2023-10" db="EMBL/GenBank/DDBJ databases">
        <authorList>
            <person name="Guldener U."/>
        </authorList>
    </citation>
    <scope>NUCLEOTIDE SEQUENCE</scope>
    <source>
        <strain evidence="2">Mp4</strain>
    </source>
</reference>
<feature type="region of interest" description="Disordered" evidence="1">
    <location>
        <begin position="59"/>
        <end position="78"/>
    </location>
</feature>
<dbReference type="Proteomes" id="UP001294444">
    <property type="component" value="Unassembled WGS sequence"/>
</dbReference>
<proteinExistence type="predicted"/>
<gene>
    <name evidence="2" type="ORF">MEPE_03793</name>
</gene>
<accession>A0AAJ4XMH9</accession>
<protein>
    <submittedName>
        <fullName evidence="2">Uncharacterized protein</fullName>
    </submittedName>
</protein>
<name>A0AAJ4XMH9_9BASI</name>
<evidence type="ECO:0000313" key="3">
    <source>
        <dbReference type="Proteomes" id="UP001294444"/>
    </source>
</evidence>
<evidence type="ECO:0000256" key="1">
    <source>
        <dbReference type="SAM" id="MobiDB-lite"/>
    </source>
</evidence>
<organism evidence="2 3">
    <name type="scientific">Melanopsichium pennsylvanicum</name>
    <dbReference type="NCBI Taxonomy" id="63383"/>
    <lineage>
        <taxon>Eukaryota</taxon>
        <taxon>Fungi</taxon>
        <taxon>Dikarya</taxon>
        <taxon>Basidiomycota</taxon>
        <taxon>Ustilaginomycotina</taxon>
        <taxon>Ustilaginomycetes</taxon>
        <taxon>Ustilaginales</taxon>
        <taxon>Ustilaginaceae</taxon>
        <taxon>Melanopsichium</taxon>
    </lineage>
</organism>
<dbReference type="EMBL" id="OAPG01000008">
    <property type="protein sequence ID" value="SNX85084.1"/>
    <property type="molecule type" value="Genomic_DNA"/>
</dbReference>
<evidence type="ECO:0000313" key="2">
    <source>
        <dbReference type="EMBL" id="SNX85084.1"/>
    </source>
</evidence>
<sequence>MDRLFKTGFHPSFLSVPSTRRRRRRTEQEDLKKISIVLRGIRDTASFFLSPMLLGERNVDFTPDPDKKANQVLSNEFG</sequence>
<comment type="caution">
    <text evidence="2">The sequence shown here is derived from an EMBL/GenBank/DDBJ whole genome shotgun (WGS) entry which is preliminary data.</text>
</comment>
<keyword evidence="3" id="KW-1185">Reference proteome</keyword>
<dbReference type="AlphaFoldDB" id="A0AAJ4XMH9"/>